<evidence type="ECO:0000313" key="2">
    <source>
        <dbReference type="Proteomes" id="UP000024533"/>
    </source>
</evidence>
<name>A0A059JJE3_TRIIM</name>
<accession>A0A059JJE3</accession>
<gene>
    <name evidence="1" type="ORF">H109_00316</name>
</gene>
<organism evidence="1 2">
    <name type="scientific">Trichophyton interdigitale (strain MR816)</name>
    <dbReference type="NCBI Taxonomy" id="1215338"/>
    <lineage>
        <taxon>Eukaryota</taxon>
        <taxon>Fungi</taxon>
        <taxon>Dikarya</taxon>
        <taxon>Ascomycota</taxon>
        <taxon>Pezizomycotina</taxon>
        <taxon>Eurotiomycetes</taxon>
        <taxon>Eurotiomycetidae</taxon>
        <taxon>Onygenales</taxon>
        <taxon>Arthrodermataceae</taxon>
        <taxon>Trichophyton</taxon>
    </lineage>
</organism>
<reference evidence="1 2" key="1">
    <citation type="submission" date="2014-02" db="EMBL/GenBank/DDBJ databases">
        <title>The Genome Sequence of Trichophyton interdigitale MR816.</title>
        <authorList>
            <consortium name="The Broad Institute Genomics Platform"/>
            <person name="Cuomo C.A."/>
            <person name="White T.C."/>
            <person name="Graser Y."/>
            <person name="Martinez-Rossi N."/>
            <person name="Heitman J."/>
            <person name="Young S.K."/>
            <person name="Zeng Q."/>
            <person name="Gargeya S."/>
            <person name="Abouelleil A."/>
            <person name="Alvarado L."/>
            <person name="Chapman S.B."/>
            <person name="Gainer-Dewar J."/>
            <person name="Goldberg J."/>
            <person name="Griggs A."/>
            <person name="Gujja S."/>
            <person name="Hansen M."/>
            <person name="Howarth C."/>
            <person name="Imamovic A."/>
            <person name="Larimer J."/>
            <person name="Martinez D."/>
            <person name="Murphy C."/>
            <person name="Pearson M.D."/>
            <person name="Persinoti G."/>
            <person name="Poon T."/>
            <person name="Priest M."/>
            <person name="Roberts A.D."/>
            <person name="Saif S."/>
            <person name="Shea T.D."/>
            <person name="Sykes S.N."/>
            <person name="Wortman J."/>
            <person name="Nusbaum C."/>
            <person name="Birren B."/>
        </authorList>
    </citation>
    <scope>NUCLEOTIDE SEQUENCE [LARGE SCALE GENOMIC DNA]</scope>
    <source>
        <strain evidence="1 2">MR816</strain>
    </source>
</reference>
<dbReference type="HOGENOM" id="CLU_1490028_0_0_1"/>
<dbReference type="OrthoDB" id="4167595at2759"/>
<dbReference type="AlphaFoldDB" id="A0A059JJE3"/>
<proteinExistence type="predicted"/>
<dbReference type="EMBL" id="AOKY01000027">
    <property type="protein sequence ID" value="KDB27914.1"/>
    <property type="molecule type" value="Genomic_DNA"/>
</dbReference>
<sequence length="181" mass="21215">MVIAWNTASKVSYIKKYGPKINIIDSSARKILESKDEKPVSGHKGLWKFDRSSNDLTLMFEASKSSKFITFKPIPSYVKAMHNCLLQLCDQKSFICLFRIKSDVQLRFNGRITWKPYQRCISWSELLLNKASNKIQIYEYSVEFSTSAEGSDEEEVISAYYHRFIQFCEHRDRLKQYAQIK</sequence>
<evidence type="ECO:0000313" key="1">
    <source>
        <dbReference type="EMBL" id="KDB27914.1"/>
    </source>
</evidence>
<dbReference type="Proteomes" id="UP000024533">
    <property type="component" value="Unassembled WGS sequence"/>
</dbReference>
<keyword evidence="2" id="KW-1185">Reference proteome</keyword>
<protein>
    <submittedName>
        <fullName evidence="1">Uncharacterized protein</fullName>
    </submittedName>
</protein>
<dbReference type="OMA" id="VKAMHNC"/>
<comment type="caution">
    <text evidence="1">The sequence shown here is derived from an EMBL/GenBank/DDBJ whole genome shotgun (WGS) entry which is preliminary data.</text>
</comment>